<dbReference type="Gene3D" id="3.60.15.10">
    <property type="entry name" value="Ribonuclease Z/Hydroxyacylglutathione hydrolase-like"/>
    <property type="match status" value="1"/>
</dbReference>
<dbReference type="PANTHER" id="PTHR42978">
    <property type="entry name" value="QUORUM-QUENCHING LACTONASE YTNP-RELATED-RELATED"/>
    <property type="match status" value="1"/>
</dbReference>
<dbReference type="Proteomes" id="UP001228113">
    <property type="component" value="Chromosome"/>
</dbReference>
<evidence type="ECO:0000256" key="2">
    <source>
        <dbReference type="ARBA" id="ARBA00022723"/>
    </source>
</evidence>
<dbReference type="EMBL" id="AP027081">
    <property type="protein sequence ID" value="BDU77365.1"/>
    <property type="molecule type" value="Genomic_DNA"/>
</dbReference>
<dbReference type="GO" id="GO:0016787">
    <property type="term" value="F:hydrolase activity"/>
    <property type="evidence" value="ECO:0007669"/>
    <property type="project" value="UniProtKB-KW"/>
</dbReference>
<keyword evidence="7" id="KW-1185">Reference proteome</keyword>
<dbReference type="PANTHER" id="PTHR42978:SF6">
    <property type="entry name" value="QUORUM-QUENCHING LACTONASE YTNP-RELATED"/>
    <property type="match status" value="1"/>
</dbReference>
<comment type="similarity">
    <text evidence="1">Belongs to the metallo-beta-lactamase superfamily.</text>
</comment>
<evidence type="ECO:0000313" key="6">
    <source>
        <dbReference type="EMBL" id="BDU77365.1"/>
    </source>
</evidence>
<dbReference type="CDD" id="cd16281">
    <property type="entry name" value="metallo-hydrolase-like_MBL-fold"/>
    <property type="match status" value="1"/>
</dbReference>
<dbReference type="InterPro" id="IPR051013">
    <property type="entry name" value="MBL_superfamily_lactonases"/>
</dbReference>
<evidence type="ECO:0000313" key="7">
    <source>
        <dbReference type="Proteomes" id="UP001228113"/>
    </source>
</evidence>
<name>A0AA48GXC2_9BACT</name>
<dbReference type="RefSeq" id="WP_316410252.1">
    <property type="nucleotide sequence ID" value="NZ_AP027081.1"/>
</dbReference>
<dbReference type="AlphaFoldDB" id="A0AA48GXC2"/>
<protein>
    <submittedName>
        <fullName evidence="6">MBL fold metallo-hydrolase</fullName>
    </submittedName>
</protein>
<evidence type="ECO:0000256" key="1">
    <source>
        <dbReference type="ARBA" id="ARBA00007749"/>
    </source>
</evidence>
<dbReference type="SUPFAM" id="SSF56281">
    <property type="entry name" value="Metallo-hydrolase/oxidoreductase"/>
    <property type="match status" value="1"/>
</dbReference>
<evidence type="ECO:0000259" key="5">
    <source>
        <dbReference type="SMART" id="SM00849"/>
    </source>
</evidence>
<reference evidence="6" key="1">
    <citation type="journal article" date="2023" name="Int. J. Syst. Evol. Microbiol.">
        <title>Mesoterricola silvestris gen. nov., sp. nov., Mesoterricola sediminis sp. nov., Geothrix oryzae sp. nov., Geothrix edaphica sp. nov., Geothrix rubra sp. nov., and Geothrix limicola sp. nov., six novel members of Acidobacteriota isolated from soils.</title>
        <authorList>
            <person name="Itoh H."/>
            <person name="Sugisawa Y."/>
            <person name="Mise K."/>
            <person name="Xu Z."/>
            <person name="Kuniyasu M."/>
            <person name="Ushijima N."/>
            <person name="Kawano K."/>
            <person name="Kobayashi E."/>
            <person name="Shiratori Y."/>
            <person name="Masuda Y."/>
            <person name="Senoo K."/>
        </authorList>
    </citation>
    <scope>NUCLEOTIDE SEQUENCE</scope>
    <source>
        <strain evidence="6">W786</strain>
    </source>
</reference>
<feature type="domain" description="Metallo-beta-lactamase" evidence="5">
    <location>
        <begin position="47"/>
        <end position="256"/>
    </location>
</feature>
<evidence type="ECO:0000256" key="3">
    <source>
        <dbReference type="ARBA" id="ARBA00022801"/>
    </source>
</evidence>
<evidence type="ECO:0000256" key="4">
    <source>
        <dbReference type="ARBA" id="ARBA00022833"/>
    </source>
</evidence>
<dbReference type="SMART" id="SM00849">
    <property type="entry name" value="Lactamase_B"/>
    <property type="match status" value="1"/>
</dbReference>
<gene>
    <name evidence="6" type="ORF">METESE_23230</name>
</gene>
<dbReference type="Pfam" id="PF00753">
    <property type="entry name" value="Lactamase_B"/>
    <property type="match status" value="1"/>
</dbReference>
<keyword evidence="2" id="KW-0479">Metal-binding</keyword>
<dbReference type="GO" id="GO:0046872">
    <property type="term" value="F:metal ion binding"/>
    <property type="evidence" value="ECO:0007669"/>
    <property type="project" value="UniProtKB-KW"/>
</dbReference>
<dbReference type="InterPro" id="IPR001279">
    <property type="entry name" value="Metallo-B-lactamas"/>
</dbReference>
<keyword evidence="3" id="KW-0378">Hydrolase</keyword>
<dbReference type="InterPro" id="IPR036866">
    <property type="entry name" value="RibonucZ/Hydroxyglut_hydro"/>
</dbReference>
<organism evidence="6 7">
    <name type="scientific">Mesoterricola sediminis</name>
    <dbReference type="NCBI Taxonomy" id="2927980"/>
    <lineage>
        <taxon>Bacteria</taxon>
        <taxon>Pseudomonadati</taxon>
        <taxon>Acidobacteriota</taxon>
        <taxon>Holophagae</taxon>
        <taxon>Holophagales</taxon>
        <taxon>Holophagaceae</taxon>
        <taxon>Mesoterricola</taxon>
    </lineage>
</organism>
<proteinExistence type="inferred from homology"/>
<sequence>MRLGDWDATIVSAGTFRLDGGSMFGTVPRVVWERLCPADAEHRILMDTNVLLLRGRGRTILVDTGNGDKEPEAFRERFAMGPRGALEAGLRAAGVTPGDVDTVLLTHLHFDHAGGVTRLDADGQAVPTFPRARHLLQARDLANATSGFIRERASYLPWNWEPLQAAGLLDLVDGPHEVLPGLRLRPVPGHTPGLQAVEVEGGGRRLVYLADLIPTSHHIQPAWCMGYDLDVPTCVAERQQLLSEVAGTDTILVFEHDPEVRAGTVAADAKGRYRVTPVDL</sequence>
<accession>A0AA48GXC2</accession>
<dbReference type="KEGG" id="msea:METESE_23230"/>
<keyword evidence="4" id="KW-0862">Zinc</keyword>